<proteinExistence type="inferred from homology"/>
<feature type="transmembrane region" description="Helical" evidence="23">
    <location>
        <begin position="114"/>
        <end position="135"/>
    </location>
</feature>
<dbReference type="FunFam" id="3.90.650.10:FF:000002">
    <property type="entry name" value="Phosphoribosylformylglycinamidine synthase"/>
    <property type="match status" value="1"/>
</dbReference>
<evidence type="ECO:0000256" key="6">
    <source>
        <dbReference type="ARBA" id="ARBA00022490"/>
    </source>
</evidence>
<dbReference type="CDD" id="cd02204">
    <property type="entry name" value="PurL_repeat2"/>
    <property type="match status" value="1"/>
</dbReference>
<dbReference type="FunFam" id="3.30.1330.10:FF:000002">
    <property type="entry name" value="Phosphoribosylformylglycinamidine synthase"/>
    <property type="match status" value="1"/>
</dbReference>
<dbReference type="SUPFAM" id="SSF52317">
    <property type="entry name" value="Class I glutamine amidotransferase-like"/>
    <property type="match status" value="1"/>
</dbReference>
<comment type="function">
    <text evidence="20">Phosphoribosylformylglycinamidine synthase involved in the purines biosynthetic pathway. Catalyzes the ATP-dependent conversion of formylglycinamide ribonucleotide (FGAR) and glutamine to yield formylglycinamidine ribonucleotide (FGAM) and glutamate.</text>
</comment>
<keyword evidence="14" id="KW-0315">Glutamine amidotransferase</keyword>
<comment type="subcellular location">
    <subcellularLocation>
        <location evidence="2">Cytoplasm</location>
    </subcellularLocation>
    <subcellularLocation>
        <location evidence="1">Membrane</location>
        <topology evidence="1">Multi-pass membrane protein</topology>
    </subcellularLocation>
</comment>
<dbReference type="Pfam" id="PF02769">
    <property type="entry name" value="AIRS_C"/>
    <property type="match status" value="2"/>
</dbReference>
<evidence type="ECO:0000256" key="19">
    <source>
        <dbReference type="ARBA" id="ARBA00052585"/>
    </source>
</evidence>
<evidence type="ECO:0000256" key="4">
    <source>
        <dbReference type="ARBA" id="ARBA00008608"/>
    </source>
</evidence>
<evidence type="ECO:0000256" key="23">
    <source>
        <dbReference type="SAM" id="Phobius"/>
    </source>
</evidence>
<feature type="transmembrane region" description="Helical" evidence="23">
    <location>
        <begin position="87"/>
        <end position="108"/>
    </location>
</feature>
<dbReference type="GO" id="GO:0005737">
    <property type="term" value="C:cytoplasm"/>
    <property type="evidence" value="ECO:0007669"/>
    <property type="project" value="UniProtKB-SubCell"/>
</dbReference>
<evidence type="ECO:0000256" key="22">
    <source>
        <dbReference type="SAM" id="MobiDB-lite"/>
    </source>
</evidence>
<dbReference type="FunFam" id="1.20.1720.10:FF:000012">
    <property type="entry name" value="MFS toxin efflux pump (AflT)"/>
    <property type="match status" value="1"/>
</dbReference>
<dbReference type="PANTHER" id="PTHR10099:SF1">
    <property type="entry name" value="PHOSPHORIBOSYLFORMYLGLYCINAMIDINE SYNTHASE"/>
    <property type="match status" value="1"/>
</dbReference>
<evidence type="ECO:0000313" key="25">
    <source>
        <dbReference type="EMBL" id="KAF2023053.1"/>
    </source>
</evidence>
<feature type="transmembrane region" description="Helical" evidence="23">
    <location>
        <begin position="384"/>
        <end position="403"/>
    </location>
</feature>
<feature type="compositionally biased region" description="Low complexity" evidence="22">
    <location>
        <begin position="18"/>
        <end position="32"/>
    </location>
</feature>
<dbReference type="FunFam" id="3.40.50.880:FF:000008">
    <property type="entry name" value="Phosphoribosylformylglycinamidine synthase"/>
    <property type="match status" value="1"/>
</dbReference>
<evidence type="ECO:0000259" key="24">
    <source>
        <dbReference type="PROSITE" id="PS50850"/>
    </source>
</evidence>
<dbReference type="CDD" id="cd02203">
    <property type="entry name" value="PurL_repeat1"/>
    <property type="match status" value="1"/>
</dbReference>
<dbReference type="GO" id="GO:0022857">
    <property type="term" value="F:transmembrane transporter activity"/>
    <property type="evidence" value="ECO:0007669"/>
    <property type="project" value="InterPro"/>
</dbReference>
<evidence type="ECO:0000313" key="26">
    <source>
        <dbReference type="Proteomes" id="UP000799777"/>
    </source>
</evidence>
<dbReference type="InterPro" id="IPR041609">
    <property type="entry name" value="PurL_linker"/>
</dbReference>
<keyword evidence="26" id="KW-1185">Reference proteome</keyword>
<dbReference type="InterPro" id="IPR040707">
    <property type="entry name" value="FGAR-AT_N"/>
</dbReference>
<evidence type="ECO:0000256" key="12">
    <source>
        <dbReference type="ARBA" id="ARBA00022840"/>
    </source>
</evidence>
<dbReference type="Gene3D" id="3.40.50.880">
    <property type="match status" value="1"/>
</dbReference>
<dbReference type="Proteomes" id="UP000799777">
    <property type="component" value="Unassembled WGS sequence"/>
</dbReference>
<dbReference type="CDD" id="cd17502">
    <property type="entry name" value="MFS_Azr1_MDR_like"/>
    <property type="match status" value="1"/>
</dbReference>
<dbReference type="InterPro" id="IPR055181">
    <property type="entry name" value="FGAR-AT_PurM_N-like"/>
</dbReference>
<dbReference type="PANTHER" id="PTHR10099">
    <property type="entry name" value="PHOSPHORIBOSYLFORMYLGLYCINAMIDINE SYNTHASE"/>
    <property type="match status" value="1"/>
</dbReference>
<evidence type="ECO:0000256" key="14">
    <source>
        <dbReference type="ARBA" id="ARBA00022962"/>
    </source>
</evidence>
<dbReference type="Pfam" id="PF07690">
    <property type="entry name" value="MFS_1"/>
    <property type="match status" value="1"/>
</dbReference>
<evidence type="ECO:0000256" key="16">
    <source>
        <dbReference type="ARBA" id="ARBA00023136"/>
    </source>
</evidence>
<dbReference type="Pfam" id="PF13507">
    <property type="entry name" value="GATase_5"/>
    <property type="match status" value="1"/>
</dbReference>
<dbReference type="InterPro" id="IPR036604">
    <property type="entry name" value="PurS-like_sf"/>
</dbReference>
<keyword evidence="6" id="KW-0963">Cytoplasm</keyword>
<keyword evidence="15 23" id="KW-1133">Transmembrane helix</keyword>
<feature type="domain" description="Major facilitator superfamily (MFS) profile" evidence="24">
    <location>
        <begin position="52"/>
        <end position="545"/>
    </location>
</feature>
<sequence>MSSAPKESQKTTVVESNPRPASSSASQAAPPQDAKGPASAEHNLSTLSFWLVVISVYCAFFLIALDRMIIATAVPAITNTFDSISDIGWYGSAYMLTCAIFNPLFGSIYRFYPIKWVFMASVVLFEAGSALCGAAPTSVALIVGRSLAGIGAAGISCGAIMIVVVLVPLHKRPVFTSFFGMAFGVSSVLGPVLGGIFTDAKKLTWRWCFYINLPIGAFTLLVIFLCLRLPPPPPQAKAAPKLSLFAKAKRLDPLGLLFFIPSIICLILALQWGGTTYAWSAAKIIGLLVTFSVTFIAFLVVEFKLPDTAMAPPRVVLNRSVGASMFFTFMSSGSIMCAVYYLAIWFQAAQGQSAMDAGIRTIPMVISLVLTGIVVAVITQKIGYYVPAMLFAPVLASVGTGMLSTLTPSSGAGAWIGYQILYGIGVGAGAQSANLAAQTVLPREDVPLGTAMMFFVQQLGGAIFVPVGQNLFSSALVKKLSGIAGLHTEIIINTGATDLKKVVPAKYLESVLNAYSYACTRVFILGAALSACMILGAAAVEWRSIKKQTPGGPKKTEVDEEMGQKEKETENPPSLTPIGASPSMASTEGPYLMLPGSSAHSDFRLQRLAQEIGAKEVRSLWVHFVNPLKELSAEELKTLQQLLHYGEYPDTQDRLSQTLLDALHRADTPRDEQTALFYVSPRAGTISPWSSLASMIARTCTLEHAVKRIERGMVIAATFDTPLGSGDIPNRDKLHDRMTQTIARHVPNLEDLFGEGEPAPATTIKFEEYSSAQAALEHANRQLGLAMDMSEIEYLVEAYQHELKRGPVDVELFMFAQVNSEHCRHKQFNADFTIDGMHKSYSLFGMIRNTHQKHPQHVVSAYSDNAAVLQGEEASFWAPSNLTGEWHGTKETVHILCKVETHNHPTAVSPFPGAATGSGGEIRDEGAVGRGSKPKAGLAGFTVSDLLIDGFERPWEMRDVGKPSHIASALDIMLEAPIGSAQFNNEFGRPCTIGYFRTMLMRVFTNEKEAEVRGYHKPVMLAGGVGTVRPQHALKDPDIVPAGSHLLVIGGPAMLIGLGGGAASSVQSGEGNVDLDFASVQRGNPEVQRRAQEVIDTCRSMGDKNPILFIHDVGAGGLSNALPELVHDSGLGAIFELREVDNADKGMSPLQIWCCEAQERYVLAVGPNELDLFKRICHRERCGYSVVGVATDEQRLVLKDRNSKENPEPINLPMSTLFGKPPKMSRIVESRKLRLPAFDSSLAMYIPDTPKDGLITEAVDRVLTLPSVGSKLFLITIGDRTVGGLTVRDQMVGKWQVPVADVSVTATSLLVGVKTGEAMAMGEKPTLALISPAASARMAVAESLMNIAAASLFDRLSRVRLSANWMSASSHPGEGAALYEAVEAIGMDLCPRLGISIPVGKDSMSMKMKWSDNGEAKEVTAPMSLIITAFAPVDRIDRTWTPALGRLEDVGETILMFVDLAGGKKHLGGSALAQTFGQVGDEAPDVYDADPIKDYFDAIEQLHEAGIVLAYHDRSDGGLFTTLVEMMFAGRCGLEIMLDGVSESSEPKDVLEALFNEELGAVFQVRKKDEVAFNRCFATCGPPPGMVRKIGRVPEASKQEISFAFGSKVVYRQSRQKLQQRWAETSYRMQKLRDNPACADAEFKSILDDKDPGLSYNLTFKPAENILPFKMTLTSPFTAKPRVAILREEGVNGQAEMAFAFHQAGFSAIDVHMTDIISNRVSLAGFVGVAACGGFSYGDVLGAGQGWAKSVLLHPNTRKEFQTFFERPDTFALGVCNGCQFMSKLKELIPGASLWPSFERNVSEQYEARVCMVEVMDPTGPNTSPSVFLHGMHGSRLPIVTAHGEGQAHFPTSAASSSTPQALYNENLVSLRYVDNYGKQTETYPYNPNGSPMGITGVRSTDGRVLALMPHPERTILREVGSYIPKGQSGDWGELGPWSRMFKSARRWVG</sequence>
<evidence type="ECO:0000256" key="21">
    <source>
        <dbReference type="ARBA" id="ARBA00071729"/>
    </source>
</evidence>
<dbReference type="Pfam" id="PF18072">
    <property type="entry name" value="FGAR-AT_linker"/>
    <property type="match status" value="1"/>
</dbReference>
<keyword evidence="11" id="KW-0658">Purine biosynthesis</keyword>
<dbReference type="OrthoDB" id="6666987at2759"/>
<dbReference type="PROSITE" id="PS50850">
    <property type="entry name" value="MFS"/>
    <property type="match status" value="1"/>
</dbReference>
<dbReference type="Pfam" id="PF18076">
    <property type="entry name" value="FGAR-AT_N"/>
    <property type="match status" value="1"/>
</dbReference>
<feature type="region of interest" description="Disordered" evidence="22">
    <location>
        <begin position="1"/>
        <end position="37"/>
    </location>
</feature>
<comment type="pathway">
    <text evidence="3">Purine metabolism; IMP biosynthesis via de novo pathway; 5-amino-1-(5-phospho-D-ribosyl)imidazole from N(2)-formyl-N(1)-(5-phospho-D-ribosyl)glycinamide: step 1/2.</text>
</comment>
<dbReference type="GO" id="GO:0006189">
    <property type="term" value="P:'de novo' IMP biosynthetic process"/>
    <property type="evidence" value="ECO:0007669"/>
    <property type="project" value="InterPro"/>
</dbReference>
<dbReference type="NCBIfam" id="TIGR01735">
    <property type="entry name" value="FGAM_synt"/>
    <property type="match status" value="1"/>
</dbReference>
<feature type="compositionally biased region" description="Basic and acidic residues" evidence="22">
    <location>
        <begin position="554"/>
        <end position="570"/>
    </location>
</feature>
<dbReference type="InterPro" id="IPR011701">
    <property type="entry name" value="MFS"/>
</dbReference>
<dbReference type="Pfam" id="PF22689">
    <property type="entry name" value="FGAR-AT_PurM_N-like"/>
    <property type="match status" value="1"/>
</dbReference>
<feature type="transmembrane region" description="Helical" evidence="23">
    <location>
        <begin position="47"/>
        <end position="66"/>
    </location>
</feature>
<dbReference type="SMART" id="SM01211">
    <property type="entry name" value="GATase_5"/>
    <property type="match status" value="1"/>
</dbReference>
<dbReference type="InterPro" id="IPR036259">
    <property type="entry name" value="MFS_trans_sf"/>
</dbReference>
<feature type="transmembrane region" description="Helical" evidence="23">
    <location>
        <begin position="251"/>
        <end position="272"/>
    </location>
</feature>
<evidence type="ECO:0000256" key="11">
    <source>
        <dbReference type="ARBA" id="ARBA00022755"/>
    </source>
</evidence>
<feature type="transmembrane region" description="Helical" evidence="23">
    <location>
        <begin position="147"/>
        <end position="169"/>
    </location>
</feature>
<reference evidence="25" key="1">
    <citation type="journal article" date="2020" name="Stud. Mycol.">
        <title>101 Dothideomycetes genomes: a test case for predicting lifestyles and emergence of pathogens.</title>
        <authorList>
            <person name="Haridas S."/>
            <person name="Albert R."/>
            <person name="Binder M."/>
            <person name="Bloem J."/>
            <person name="Labutti K."/>
            <person name="Salamov A."/>
            <person name="Andreopoulos B."/>
            <person name="Baker S."/>
            <person name="Barry K."/>
            <person name="Bills G."/>
            <person name="Bluhm B."/>
            <person name="Cannon C."/>
            <person name="Castanera R."/>
            <person name="Culley D."/>
            <person name="Daum C."/>
            <person name="Ezra D."/>
            <person name="Gonzalez J."/>
            <person name="Henrissat B."/>
            <person name="Kuo A."/>
            <person name="Liang C."/>
            <person name="Lipzen A."/>
            <person name="Lutzoni F."/>
            <person name="Magnuson J."/>
            <person name="Mondo S."/>
            <person name="Nolan M."/>
            <person name="Ohm R."/>
            <person name="Pangilinan J."/>
            <person name="Park H.-J."/>
            <person name="Ramirez L."/>
            <person name="Alfaro M."/>
            <person name="Sun H."/>
            <person name="Tritt A."/>
            <person name="Yoshinaga Y."/>
            <person name="Zwiers L.-H."/>
            <person name="Turgeon B."/>
            <person name="Goodwin S."/>
            <person name="Spatafora J."/>
            <person name="Crous P."/>
            <person name="Grigoriev I."/>
        </authorList>
    </citation>
    <scope>NUCLEOTIDE SEQUENCE</scope>
    <source>
        <strain evidence="25">CBS 110217</strain>
    </source>
</reference>
<feature type="region of interest" description="Disordered" evidence="22">
    <location>
        <begin position="547"/>
        <end position="579"/>
    </location>
</feature>
<feature type="transmembrane region" description="Helical" evidence="23">
    <location>
        <begin position="209"/>
        <end position="231"/>
    </location>
</feature>
<evidence type="ECO:0000256" key="15">
    <source>
        <dbReference type="ARBA" id="ARBA00022989"/>
    </source>
</evidence>
<keyword evidence="10" id="KW-0547">Nucleotide-binding</keyword>
<comment type="similarity">
    <text evidence="4">In the N-terminal section; belongs to the FGAMS family.</text>
</comment>
<dbReference type="Gene3D" id="3.30.1330.10">
    <property type="entry name" value="PurM-like, N-terminal domain"/>
    <property type="match status" value="2"/>
</dbReference>
<evidence type="ECO:0000256" key="3">
    <source>
        <dbReference type="ARBA" id="ARBA00004920"/>
    </source>
</evidence>
<evidence type="ECO:0000256" key="5">
    <source>
        <dbReference type="ARBA" id="ARBA00012747"/>
    </source>
</evidence>
<dbReference type="SUPFAM" id="SSF55326">
    <property type="entry name" value="PurM N-terminal domain-like"/>
    <property type="match status" value="2"/>
</dbReference>
<keyword evidence="16 23" id="KW-0472">Membrane</keyword>
<dbReference type="SUPFAM" id="SSF82697">
    <property type="entry name" value="PurS-like"/>
    <property type="match status" value="1"/>
</dbReference>
<dbReference type="InterPro" id="IPR010073">
    <property type="entry name" value="PurL_large"/>
</dbReference>
<dbReference type="InterPro" id="IPR010918">
    <property type="entry name" value="PurM-like_C_dom"/>
</dbReference>
<organism evidence="25 26">
    <name type="scientific">Setomelanomma holmii</name>
    <dbReference type="NCBI Taxonomy" id="210430"/>
    <lineage>
        <taxon>Eukaryota</taxon>
        <taxon>Fungi</taxon>
        <taxon>Dikarya</taxon>
        <taxon>Ascomycota</taxon>
        <taxon>Pezizomycotina</taxon>
        <taxon>Dothideomycetes</taxon>
        <taxon>Pleosporomycetidae</taxon>
        <taxon>Pleosporales</taxon>
        <taxon>Pleosporineae</taxon>
        <taxon>Phaeosphaeriaceae</taxon>
        <taxon>Setomelanomma</taxon>
    </lineage>
</organism>
<gene>
    <name evidence="25" type="ORF">EK21DRAFT_81716</name>
</gene>
<dbReference type="FunFam" id="1.20.1250.20:FF:000196">
    <property type="entry name" value="MFS toxin efflux pump (AflT)"/>
    <property type="match status" value="1"/>
</dbReference>
<feature type="transmembrane region" description="Helical" evidence="23">
    <location>
        <begin position="321"/>
        <end position="346"/>
    </location>
</feature>
<accession>A0A9P4GUA3</accession>
<dbReference type="PROSITE" id="PS51273">
    <property type="entry name" value="GATASE_TYPE_1"/>
    <property type="match status" value="1"/>
</dbReference>
<dbReference type="GO" id="GO:0016020">
    <property type="term" value="C:membrane"/>
    <property type="evidence" value="ECO:0007669"/>
    <property type="project" value="UniProtKB-SubCell"/>
</dbReference>
<dbReference type="EMBL" id="ML978387">
    <property type="protein sequence ID" value="KAF2023053.1"/>
    <property type="molecule type" value="Genomic_DNA"/>
</dbReference>
<name>A0A9P4GUA3_9PLEO</name>
<dbReference type="GO" id="GO:0046872">
    <property type="term" value="F:metal ion binding"/>
    <property type="evidence" value="ECO:0007669"/>
    <property type="project" value="UniProtKB-KW"/>
</dbReference>
<comment type="caution">
    <text evidence="25">The sequence shown here is derived from an EMBL/GenBank/DDBJ whole genome shotgun (WGS) entry which is preliminary data.</text>
</comment>
<dbReference type="SUPFAM" id="SSF109736">
    <property type="entry name" value="FGAM synthase PurL, linker domain"/>
    <property type="match status" value="1"/>
</dbReference>
<dbReference type="NCBIfam" id="NF003672">
    <property type="entry name" value="PRK05297.1"/>
    <property type="match status" value="1"/>
</dbReference>
<dbReference type="SUPFAM" id="SSF56042">
    <property type="entry name" value="PurM C-terminal domain-like"/>
    <property type="match status" value="2"/>
</dbReference>
<keyword evidence="7" id="KW-0436">Ligase</keyword>
<evidence type="ECO:0000256" key="9">
    <source>
        <dbReference type="ARBA" id="ARBA00022723"/>
    </source>
</evidence>
<evidence type="ECO:0000256" key="7">
    <source>
        <dbReference type="ARBA" id="ARBA00022598"/>
    </source>
</evidence>
<dbReference type="EC" id="6.3.5.3" evidence="5"/>
<dbReference type="Gene3D" id="1.20.1250.20">
    <property type="entry name" value="MFS general substrate transporter like domains"/>
    <property type="match status" value="1"/>
</dbReference>
<feature type="transmembrane region" description="Helical" evidence="23">
    <location>
        <begin position="522"/>
        <end position="540"/>
    </location>
</feature>
<comment type="catalytic activity">
    <reaction evidence="19">
        <text>N(2)-formyl-N(1)-(5-phospho-beta-D-ribosyl)glycinamide + L-glutamine + ATP + H2O = 2-formamido-N(1)-(5-O-phospho-beta-D-ribosyl)acetamidine + L-glutamate + ADP + phosphate + H(+)</text>
        <dbReference type="Rhea" id="RHEA:17129"/>
        <dbReference type="ChEBI" id="CHEBI:15377"/>
        <dbReference type="ChEBI" id="CHEBI:15378"/>
        <dbReference type="ChEBI" id="CHEBI:29985"/>
        <dbReference type="ChEBI" id="CHEBI:30616"/>
        <dbReference type="ChEBI" id="CHEBI:43474"/>
        <dbReference type="ChEBI" id="CHEBI:58359"/>
        <dbReference type="ChEBI" id="CHEBI:147286"/>
        <dbReference type="ChEBI" id="CHEBI:147287"/>
        <dbReference type="ChEBI" id="CHEBI:456216"/>
        <dbReference type="EC" id="6.3.5.3"/>
    </reaction>
</comment>
<dbReference type="Gene3D" id="1.10.8.750">
    <property type="entry name" value="Phosphoribosylformylglycinamidine synthase, linker domain"/>
    <property type="match status" value="1"/>
</dbReference>
<feature type="transmembrane region" description="Helical" evidence="23">
    <location>
        <begin position="175"/>
        <end position="197"/>
    </location>
</feature>
<dbReference type="InterPro" id="IPR029062">
    <property type="entry name" value="Class_I_gatase-like"/>
</dbReference>
<evidence type="ECO:0000256" key="2">
    <source>
        <dbReference type="ARBA" id="ARBA00004496"/>
    </source>
</evidence>
<evidence type="ECO:0000256" key="17">
    <source>
        <dbReference type="ARBA" id="ARBA00029823"/>
    </source>
</evidence>
<dbReference type="GO" id="GO:0004642">
    <property type="term" value="F:phosphoribosylformylglycinamidine synthase activity"/>
    <property type="evidence" value="ECO:0007669"/>
    <property type="project" value="UniProtKB-EC"/>
</dbReference>
<dbReference type="InterPro" id="IPR036676">
    <property type="entry name" value="PurM-like_C_sf"/>
</dbReference>
<keyword evidence="12" id="KW-0067">ATP-binding</keyword>
<dbReference type="InterPro" id="IPR020846">
    <property type="entry name" value="MFS_dom"/>
</dbReference>
<evidence type="ECO:0000256" key="1">
    <source>
        <dbReference type="ARBA" id="ARBA00004141"/>
    </source>
</evidence>
<evidence type="ECO:0000256" key="13">
    <source>
        <dbReference type="ARBA" id="ARBA00022842"/>
    </source>
</evidence>
<dbReference type="HAMAP" id="MF_00419">
    <property type="entry name" value="PurL_1"/>
    <property type="match status" value="1"/>
</dbReference>
<keyword evidence="9" id="KW-0479">Metal-binding</keyword>
<dbReference type="InterPro" id="IPR036921">
    <property type="entry name" value="PurM-like_N_sf"/>
</dbReference>
<evidence type="ECO:0000256" key="18">
    <source>
        <dbReference type="ARBA" id="ARBA00032632"/>
    </source>
</evidence>
<keyword evidence="8 23" id="KW-0812">Transmembrane</keyword>
<keyword evidence="13" id="KW-0460">Magnesium</keyword>
<dbReference type="FunFam" id="3.90.650.10:FF:000005">
    <property type="entry name" value="Phosphoribosylformylglycinamidine synthase"/>
    <property type="match status" value="1"/>
</dbReference>
<protein>
    <recommendedName>
        <fullName evidence="21">Phosphoribosylformylglycinamidine synthase</fullName>
        <ecNumber evidence="5">6.3.5.3</ecNumber>
    </recommendedName>
    <alternativeName>
        <fullName evidence="18">Formylglycinamide ribonucleotide amidotransferase</fullName>
    </alternativeName>
    <alternativeName>
        <fullName evidence="17">Formylglycinamide ribotide amidotransferase</fullName>
    </alternativeName>
</protein>
<feature type="compositionally biased region" description="Polar residues" evidence="22">
    <location>
        <begin position="1"/>
        <end position="15"/>
    </location>
</feature>
<evidence type="ECO:0000256" key="10">
    <source>
        <dbReference type="ARBA" id="ARBA00022741"/>
    </source>
</evidence>
<feature type="transmembrane region" description="Helical" evidence="23">
    <location>
        <begin position="358"/>
        <end position="378"/>
    </location>
</feature>
<dbReference type="CDD" id="cd01740">
    <property type="entry name" value="GATase1_FGAR_AT"/>
    <property type="match status" value="1"/>
</dbReference>
<dbReference type="SUPFAM" id="SSF103473">
    <property type="entry name" value="MFS general substrate transporter"/>
    <property type="match status" value="1"/>
</dbReference>
<evidence type="ECO:0000256" key="8">
    <source>
        <dbReference type="ARBA" id="ARBA00022692"/>
    </source>
</evidence>
<feature type="transmembrane region" description="Helical" evidence="23">
    <location>
        <begin position="284"/>
        <end position="301"/>
    </location>
</feature>
<evidence type="ECO:0000256" key="20">
    <source>
        <dbReference type="ARBA" id="ARBA00057317"/>
    </source>
</evidence>
<dbReference type="FunFam" id="3.30.1330.10:FF:000005">
    <property type="entry name" value="Phosphoribosylformylglycinamidine synthase"/>
    <property type="match status" value="1"/>
</dbReference>
<dbReference type="Gene3D" id="3.90.650.10">
    <property type="entry name" value="PurM-like C-terminal domain"/>
    <property type="match status" value="2"/>
</dbReference>
<dbReference type="GO" id="GO:0005524">
    <property type="term" value="F:ATP binding"/>
    <property type="evidence" value="ECO:0007669"/>
    <property type="project" value="UniProtKB-KW"/>
</dbReference>